<reference evidence="2" key="1">
    <citation type="submission" date="2018-06" db="EMBL/GenBank/DDBJ databases">
        <title>Draft genome sequence of Methanothermobacter thermautotrophicus Strain WHS, a thermophilic, hydrogenotrophic methanogen isolated from Washburn Hot Springs in Yellowstone National Park, USA.</title>
        <authorList>
            <person name="Mckay L.J."/>
            <person name="Klingelsmith K."/>
            <person name="Inskeep W.P."/>
            <person name="Fields M.W."/>
        </authorList>
    </citation>
    <scope>NUCLEOTIDE SEQUENCE</scope>
    <source>
        <strain evidence="2">WHS</strain>
    </source>
</reference>
<accession>A0A842YN86</accession>
<proteinExistence type="predicted"/>
<feature type="domain" description="GH29D-like beta-sandwich" evidence="1">
    <location>
        <begin position="44"/>
        <end position="91"/>
    </location>
</feature>
<evidence type="ECO:0000259" key="1">
    <source>
        <dbReference type="Pfam" id="PF13290"/>
    </source>
</evidence>
<dbReference type="OrthoDB" id="82199at2157"/>
<evidence type="ECO:0000313" key="2">
    <source>
        <dbReference type="EMBL" id="MBE2900437.1"/>
    </source>
</evidence>
<comment type="caution">
    <text evidence="2">The sequence shown here is derived from an EMBL/GenBank/DDBJ whole genome shotgun (WGS) entry which is preliminary data.</text>
</comment>
<dbReference type="InterPro" id="IPR059177">
    <property type="entry name" value="GH29D-like_dom"/>
</dbReference>
<gene>
    <name evidence="2" type="ORF">DNK57_06480</name>
</gene>
<evidence type="ECO:0000313" key="3">
    <source>
        <dbReference type="Proteomes" id="UP000646659"/>
    </source>
</evidence>
<name>A0A842YN86_METTF</name>
<dbReference type="Proteomes" id="UP000646659">
    <property type="component" value="Unassembled WGS sequence"/>
</dbReference>
<sequence>MKEKYGVLMAVFVATIILGMGQAAATDDIMTGELPTGGSGDFVVTAAPSDGVYYTLDGGIPTNNSTRYTSPVVLNRTVNIKYMIVKNGTVTYGIIQHTLTGNITNRTYPQLMFINGTPLIQLPNGTYYQLGNGNITPYTTPVALTGNTIMKYLKNSTNTTQMGIIKNTPARLVTKVKTSKVRVKKWYKKWYRYHGKWRYKWRYYWTYKQIKQYYQELQATN</sequence>
<dbReference type="Pfam" id="PF13290">
    <property type="entry name" value="CHB_HEX_C_1"/>
    <property type="match status" value="1"/>
</dbReference>
<dbReference type="AlphaFoldDB" id="A0A842YN86"/>
<dbReference type="EMBL" id="QKOF01000006">
    <property type="protein sequence ID" value="MBE2900437.1"/>
    <property type="molecule type" value="Genomic_DNA"/>
</dbReference>
<organism evidence="2 3">
    <name type="scientific">Methanothermobacter thermautotrophicus</name>
    <name type="common">Methanobacterium thermoformicicum</name>
    <dbReference type="NCBI Taxonomy" id="145262"/>
    <lineage>
        <taxon>Archaea</taxon>
        <taxon>Methanobacteriati</taxon>
        <taxon>Methanobacteriota</taxon>
        <taxon>Methanomada group</taxon>
        <taxon>Methanobacteria</taxon>
        <taxon>Methanobacteriales</taxon>
        <taxon>Methanobacteriaceae</taxon>
        <taxon>Methanothermobacter</taxon>
    </lineage>
</organism>
<dbReference type="RefSeq" id="WP_192962160.1">
    <property type="nucleotide sequence ID" value="NZ_QKOF01000006.1"/>
</dbReference>
<protein>
    <recommendedName>
        <fullName evidence="1">GH29D-like beta-sandwich domain-containing protein</fullName>
    </recommendedName>
</protein>